<dbReference type="GO" id="GO:0016887">
    <property type="term" value="F:ATP hydrolysis activity"/>
    <property type="evidence" value="ECO:0007669"/>
    <property type="project" value="InterPro"/>
</dbReference>
<evidence type="ECO:0000256" key="6">
    <source>
        <dbReference type="ARBA" id="ARBA00022741"/>
    </source>
</evidence>
<gene>
    <name evidence="13" type="primary">pacS_5</name>
    <name evidence="13" type="ORF">SDC9_49613</name>
</gene>
<feature type="transmembrane region" description="Helical" evidence="11">
    <location>
        <begin position="339"/>
        <end position="361"/>
    </location>
</feature>
<name>A0A644WIL1_9ZZZZ</name>
<evidence type="ECO:0000259" key="12">
    <source>
        <dbReference type="PROSITE" id="PS50846"/>
    </source>
</evidence>
<dbReference type="InterPro" id="IPR023298">
    <property type="entry name" value="ATPase_P-typ_TM_dom_sf"/>
</dbReference>
<evidence type="ECO:0000256" key="4">
    <source>
        <dbReference type="ARBA" id="ARBA00022692"/>
    </source>
</evidence>
<evidence type="ECO:0000313" key="13">
    <source>
        <dbReference type="EMBL" id="MPM03348.1"/>
    </source>
</evidence>
<keyword evidence="7" id="KW-0067">ATP-binding</keyword>
<feature type="transmembrane region" description="Helical" evidence="11">
    <location>
        <begin position="118"/>
        <end position="142"/>
    </location>
</feature>
<sequence length="739" mass="78917">MATPVKKTFPVTGLSCASCALNVENRLQTQKGIVSANVNYADSTALVEYNPSETVLSELKTAIQSIGYDILLEDDSADAQEKIQRKLSKRLKTNTIWASILALPVVVISMFFPDIPHAGWIMMAFATPVVGWFGRGFFINAVKLARHGTANMDTLVALSTGVAYVFSLFNIIYPHALQTQGQHPPIYFEASAVVIAFILLGRMLEERAKSSTSSAIKKLMGLQPKTVNIVDENGNAKEIPIAMVKAGDRVLVKPGDKIAVDGEVVSGSSFVDESSITGEPLPAEKMQGDHVYSGTINQKGSFVFVAQKVGAETMLSQIIKMVQQAQGSKPPVQKQVDKIAGIFVPVVMSVSVISFIVWMLVGGDNSLTHALLTMVSVLVIACPCALGLATPTAIMVGMGKGAENGILIKDAQSLETAHKVNVVVFDKTGTITEGKPAVTDFVWTGPVAEKLKLSNVLFAIESLSGHPLAEAVTGFLKDKSSSGLSMENFENHPGKGVVANYQNEKYLAGNEKLMDDYNVNTEQVRGRIETWQNEAKSVICFARNTELLAIIGIADKIKETSAGAIQDLKKNGIEVILLTGDNAHTAGAVAGIVGIGNFKADMFPADKAAFIEELQKQGKIVAMAGDGINDSQALAQADVSIAMGKGSDIAMDVANMTIISSDLKLVAKAMKLSKQTVSTINQNLFWAFVYNVIGIPVAAGVLYPIWGFMLNPMIAGAAMALSSVSVVSNSLRLKTRRML</sequence>
<keyword evidence="6" id="KW-0547">Nucleotide-binding</keyword>
<evidence type="ECO:0000256" key="7">
    <source>
        <dbReference type="ARBA" id="ARBA00022840"/>
    </source>
</evidence>
<dbReference type="PROSITE" id="PS01047">
    <property type="entry name" value="HMA_1"/>
    <property type="match status" value="1"/>
</dbReference>
<dbReference type="GO" id="GO:0055070">
    <property type="term" value="P:copper ion homeostasis"/>
    <property type="evidence" value="ECO:0007669"/>
    <property type="project" value="TreeGrafter"/>
</dbReference>
<evidence type="ECO:0000256" key="5">
    <source>
        <dbReference type="ARBA" id="ARBA00022723"/>
    </source>
</evidence>
<dbReference type="InterPro" id="IPR001757">
    <property type="entry name" value="P_typ_ATPase"/>
</dbReference>
<dbReference type="PRINTS" id="PR00119">
    <property type="entry name" value="CATATPASE"/>
</dbReference>
<evidence type="ECO:0000256" key="11">
    <source>
        <dbReference type="SAM" id="Phobius"/>
    </source>
</evidence>
<dbReference type="InterPro" id="IPR023214">
    <property type="entry name" value="HAD_sf"/>
</dbReference>
<dbReference type="AlphaFoldDB" id="A0A644WIL1"/>
<feature type="domain" description="HMA" evidence="12">
    <location>
        <begin position="5"/>
        <end position="71"/>
    </location>
</feature>
<dbReference type="SFLD" id="SFLDF00027">
    <property type="entry name" value="p-type_atpase"/>
    <property type="match status" value="1"/>
</dbReference>
<dbReference type="PRINTS" id="PR00943">
    <property type="entry name" value="CUATPASE"/>
</dbReference>
<dbReference type="Gene3D" id="3.40.50.1000">
    <property type="entry name" value="HAD superfamily/HAD-like"/>
    <property type="match status" value="1"/>
</dbReference>
<dbReference type="GO" id="GO:0043682">
    <property type="term" value="F:P-type divalent copper transporter activity"/>
    <property type="evidence" value="ECO:0007669"/>
    <property type="project" value="TreeGrafter"/>
</dbReference>
<dbReference type="Pfam" id="PF00403">
    <property type="entry name" value="HMA"/>
    <property type="match status" value="1"/>
</dbReference>
<dbReference type="SFLD" id="SFLDS00003">
    <property type="entry name" value="Haloacid_Dehalogenase"/>
    <property type="match status" value="1"/>
</dbReference>
<dbReference type="EMBL" id="VSSQ01000945">
    <property type="protein sequence ID" value="MPM03348.1"/>
    <property type="molecule type" value="Genomic_DNA"/>
</dbReference>
<dbReference type="Pfam" id="PF00702">
    <property type="entry name" value="Hydrolase"/>
    <property type="match status" value="1"/>
</dbReference>
<accession>A0A644WIL1</accession>
<evidence type="ECO:0000256" key="10">
    <source>
        <dbReference type="ARBA" id="ARBA00023136"/>
    </source>
</evidence>
<feature type="transmembrane region" description="Helical" evidence="11">
    <location>
        <begin position="712"/>
        <end position="731"/>
    </location>
</feature>
<feature type="transmembrane region" description="Helical" evidence="11">
    <location>
        <begin position="185"/>
        <end position="204"/>
    </location>
</feature>
<dbReference type="InterPro" id="IPR027256">
    <property type="entry name" value="P-typ_ATPase_IB"/>
</dbReference>
<dbReference type="SUPFAM" id="SSF81665">
    <property type="entry name" value="Calcium ATPase, transmembrane domain M"/>
    <property type="match status" value="1"/>
</dbReference>
<dbReference type="InterPro" id="IPR036163">
    <property type="entry name" value="HMA_dom_sf"/>
</dbReference>
<dbReference type="NCBIfam" id="TIGR01525">
    <property type="entry name" value="ATPase-IB_hvy"/>
    <property type="match status" value="1"/>
</dbReference>
<dbReference type="SUPFAM" id="SSF56784">
    <property type="entry name" value="HAD-like"/>
    <property type="match status" value="1"/>
</dbReference>
<protein>
    <submittedName>
        <fullName evidence="13">Putative copper-transporting ATPase PacS</fullName>
    </submittedName>
</protein>
<dbReference type="InterPro" id="IPR036412">
    <property type="entry name" value="HAD-like_sf"/>
</dbReference>
<dbReference type="InterPro" id="IPR044492">
    <property type="entry name" value="P_typ_ATPase_HD_dom"/>
</dbReference>
<dbReference type="Gene3D" id="2.70.150.10">
    <property type="entry name" value="Calcium-transporting ATPase, cytoplasmic transduction domain A"/>
    <property type="match status" value="1"/>
</dbReference>
<dbReference type="InterPro" id="IPR059000">
    <property type="entry name" value="ATPase_P-type_domA"/>
</dbReference>
<organism evidence="13">
    <name type="scientific">bioreactor metagenome</name>
    <dbReference type="NCBI Taxonomy" id="1076179"/>
    <lineage>
        <taxon>unclassified sequences</taxon>
        <taxon>metagenomes</taxon>
        <taxon>ecological metagenomes</taxon>
    </lineage>
</organism>
<dbReference type="PROSITE" id="PS50846">
    <property type="entry name" value="HMA_2"/>
    <property type="match status" value="1"/>
</dbReference>
<dbReference type="FunFam" id="2.70.150.10:FF:000020">
    <property type="entry name" value="Copper-exporting P-type ATPase A"/>
    <property type="match status" value="1"/>
</dbReference>
<dbReference type="PROSITE" id="PS00154">
    <property type="entry name" value="ATPASE_E1_E2"/>
    <property type="match status" value="1"/>
</dbReference>
<dbReference type="GO" id="GO:0005524">
    <property type="term" value="F:ATP binding"/>
    <property type="evidence" value="ECO:0007669"/>
    <property type="project" value="UniProtKB-KW"/>
</dbReference>
<comment type="caution">
    <text evidence="13">The sequence shown here is derived from an EMBL/GenBank/DDBJ whole genome shotgun (WGS) entry which is preliminary data.</text>
</comment>
<evidence type="ECO:0000256" key="3">
    <source>
        <dbReference type="ARBA" id="ARBA00022475"/>
    </source>
</evidence>
<evidence type="ECO:0000256" key="1">
    <source>
        <dbReference type="ARBA" id="ARBA00004651"/>
    </source>
</evidence>
<proteinExistence type="inferred from homology"/>
<dbReference type="CDD" id="cd02094">
    <property type="entry name" value="P-type_ATPase_Cu-like"/>
    <property type="match status" value="1"/>
</dbReference>
<dbReference type="GO" id="GO:0005886">
    <property type="term" value="C:plasma membrane"/>
    <property type="evidence" value="ECO:0007669"/>
    <property type="project" value="UniProtKB-SubCell"/>
</dbReference>
<dbReference type="InterPro" id="IPR023299">
    <property type="entry name" value="ATPase_P-typ_cyto_dom_N"/>
</dbReference>
<keyword evidence="9 11" id="KW-1133">Transmembrane helix</keyword>
<keyword evidence="10 11" id="KW-0472">Membrane</keyword>
<comment type="subcellular location">
    <subcellularLocation>
        <location evidence="1">Cell membrane</location>
        <topology evidence="1">Multi-pass membrane protein</topology>
    </subcellularLocation>
</comment>
<dbReference type="NCBIfam" id="TIGR01511">
    <property type="entry name" value="ATPase-IB1_Cu"/>
    <property type="match status" value="1"/>
</dbReference>
<feature type="transmembrane region" description="Helical" evidence="11">
    <location>
        <begin position="684"/>
        <end position="706"/>
    </location>
</feature>
<dbReference type="PANTHER" id="PTHR43520:SF8">
    <property type="entry name" value="P-TYPE CU(+) TRANSPORTER"/>
    <property type="match status" value="1"/>
</dbReference>
<feature type="transmembrane region" description="Helical" evidence="11">
    <location>
        <begin position="154"/>
        <end position="173"/>
    </location>
</feature>
<dbReference type="PANTHER" id="PTHR43520">
    <property type="entry name" value="ATP7, ISOFORM B"/>
    <property type="match status" value="1"/>
</dbReference>
<keyword evidence="3" id="KW-1003">Cell membrane</keyword>
<dbReference type="Gene3D" id="3.30.70.100">
    <property type="match status" value="1"/>
</dbReference>
<dbReference type="SFLD" id="SFLDG00002">
    <property type="entry name" value="C1.7:_P-type_atpase_like"/>
    <property type="match status" value="1"/>
</dbReference>
<keyword evidence="5" id="KW-0479">Metal-binding</keyword>
<evidence type="ECO:0000256" key="8">
    <source>
        <dbReference type="ARBA" id="ARBA00022967"/>
    </source>
</evidence>
<dbReference type="GO" id="GO:0005507">
    <property type="term" value="F:copper ion binding"/>
    <property type="evidence" value="ECO:0007669"/>
    <property type="project" value="TreeGrafter"/>
</dbReference>
<dbReference type="InterPro" id="IPR018303">
    <property type="entry name" value="ATPase_P-typ_P_site"/>
</dbReference>
<dbReference type="Gene3D" id="3.40.1110.10">
    <property type="entry name" value="Calcium-transporting ATPase, cytoplasmic domain N"/>
    <property type="match status" value="1"/>
</dbReference>
<dbReference type="CDD" id="cd00371">
    <property type="entry name" value="HMA"/>
    <property type="match status" value="1"/>
</dbReference>
<feature type="transmembrane region" description="Helical" evidence="11">
    <location>
        <begin position="95"/>
        <end position="112"/>
    </location>
</feature>
<feature type="transmembrane region" description="Helical" evidence="11">
    <location>
        <begin position="367"/>
        <end position="390"/>
    </location>
</feature>
<dbReference type="InterPro" id="IPR008250">
    <property type="entry name" value="ATPase_P-typ_transduc_dom_A_sf"/>
</dbReference>
<keyword evidence="4 11" id="KW-0812">Transmembrane</keyword>
<reference evidence="13" key="1">
    <citation type="submission" date="2019-08" db="EMBL/GenBank/DDBJ databases">
        <authorList>
            <person name="Kucharzyk K."/>
            <person name="Murdoch R.W."/>
            <person name="Higgins S."/>
            <person name="Loffler F."/>
        </authorList>
    </citation>
    <scope>NUCLEOTIDE SEQUENCE</scope>
</reference>
<evidence type="ECO:0000256" key="9">
    <source>
        <dbReference type="ARBA" id="ARBA00022989"/>
    </source>
</evidence>
<dbReference type="InterPro" id="IPR017969">
    <property type="entry name" value="Heavy-metal-associated_CS"/>
</dbReference>
<dbReference type="SUPFAM" id="SSF81653">
    <property type="entry name" value="Calcium ATPase, transduction domain A"/>
    <property type="match status" value="1"/>
</dbReference>
<dbReference type="InterPro" id="IPR006121">
    <property type="entry name" value="HMA_dom"/>
</dbReference>
<dbReference type="FunFam" id="3.30.70.100:FF:000001">
    <property type="entry name" value="ATPase copper transporting beta"/>
    <property type="match status" value="1"/>
</dbReference>
<dbReference type="Pfam" id="PF00122">
    <property type="entry name" value="E1-E2_ATPase"/>
    <property type="match status" value="1"/>
</dbReference>
<keyword evidence="8" id="KW-1278">Translocase</keyword>
<comment type="similarity">
    <text evidence="2">Belongs to the cation transport ATPase (P-type) (TC 3.A.3) family. Type IB subfamily.</text>
</comment>
<dbReference type="SUPFAM" id="SSF55008">
    <property type="entry name" value="HMA, heavy metal-associated domain"/>
    <property type="match status" value="1"/>
</dbReference>
<evidence type="ECO:0000256" key="2">
    <source>
        <dbReference type="ARBA" id="ARBA00006024"/>
    </source>
</evidence>
<dbReference type="NCBIfam" id="TIGR01494">
    <property type="entry name" value="ATPase_P-type"/>
    <property type="match status" value="1"/>
</dbReference>